<evidence type="ECO:0000313" key="3">
    <source>
        <dbReference type="Proteomes" id="UP000241394"/>
    </source>
</evidence>
<dbReference type="Proteomes" id="UP000241394">
    <property type="component" value="Chromosome LG14"/>
</dbReference>
<gene>
    <name evidence="2" type="ORF">CEY00_Acc15915</name>
</gene>
<sequence>VVCLVETKFQHQTASETESGRALTCRLNIGERDQSQPRAQGGPTRCHSHGGGPTRLGGGCKRSHARGGVPTRIHAPRGALTRGLEAATRAHALSRALTCGEGESTRDSRPREAARATCASTSTLTQAPRQPLTVDFDLHRMIESQIEYWIQAMLTTCAEIEMCSLHMQYARDIYGWRTTRLAELLTEVKHDPNLRKNLISIRMLDSKECNFDASGGTLRVSKRNKEMLWGKKTRGLYRLERSVQIGGAIVRHGSNDISKENGQRKQSLHRGTQSKRRGTWRIRSSTRAHGDALGYVRKSGQTRVVQPVLDVHREA</sequence>
<dbReference type="Gramene" id="PSS11643">
    <property type="protein sequence ID" value="PSS11643"/>
    <property type="gene ID" value="CEY00_Acc15915"/>
</dbReference>
<comment type="caution">
    <text evidence="2">The sequence shown here is derived from an EMBL/GenBank/DDBJ whole genome shotgun (WGS) entry which is preliminary data.</text>
</comment>
<dbReference type="InParanoid" id="A0A2R6QP06"/>
<dbReference type="EMBL" id="NKQK01000014">
    <property type="protein sequence ID" value="PSS11643.1"/>
    <property type="molecule type" value="Genomic_DNA"/>
</dbReference>
<feature type="compositionally biased region" description="Basic and acidic residues" evidence="1">
    <location>
        <begin position="253"/>
        <end position="263"/>
    </location>
</feature>
<proteinExistence type="predicted"/>
<organism evidence="2 3">
    <name type="scientific">Actinidia chinensis var. chinensis</name>
    <name type="common">Chinese soft-hair kiwi</name>
    <dbReference type="NCBI Taxonomy" id="1590841"/>
    <lineage>
        <taxon>Eukaryota</taxon>
        <taxon>Viridiplantae</taxon>
        <taxon>Streptophyta</taxon>
        <taxon>Embryophyta</taxon>
        <taxon>Tracheophyta</taxon>
        <taxon>Spermatophyta</taxon>
        <taxon>Magnoliopsida</taxon>
        <taxon>eudicotyledons</taxon>
        <taxon>Gunneridae</taxon>
        <taxon>Pentapetalae</taxon>
        <taxon>asterids</taxon>
        <taxon>Ericales</taxon>
        <taxon>Actinidiaceae</taxon>
        <taxon>Actinidia</taxon>
    </lineage>
</organism>
<dbReference type="AlphaFoldDB" id="A0A2R6QP06"/>
<feature type="compositionally biased region" description="Gly residues" evidence="1">
    <location>
        <begin position="49"/>
        <end position="60"/>
    </location>
</feature>
<evidence type="ECO:0000313" key="2">
    <source>
        <dbReference type="EMBL" id="PSS11643.1"/>
    </source>
</evidence>
<protein>
    <submittedName>
        <fullName evidence="2">Voltage-dependent P/Q-type calcium channel subunit alpha-1A like</fullName>
    </submittedName>
</protein>
<name>A0A2R6QP06_ACTCC</name>
<feature type="region of interest" description="Disordered" evidence="1">
    <location>
        <begin position="31"/>
        <end position="69"/>
    </location>
</feature>
<evidence type="ECO:0000256" key="1">
    <source>
        <dbReference type="SAM" id="MobiDB-lite"/>
    </source>
</evidence>
<feature type="region of interest" description="Disordered" evidence="1">
    <location>
        <begin position="253"/>
        <end position="279"/>
    </location>
</feature>
<reference evidence="2 3" key="1">
    <citation type="submission" date="2017-07" db="EMBL/GenBank/DDBJ databases">
        <title>An improved, manually edited Actinidia chinensis var. chinensis (kiwifruit) genome highlights the challenges associated with draft genomes and gene prediction in plants.</title>
        <authorList>
            <person name="Pilkington S."/>
            <person name="Crowhurst R."/>
            <person name="Hilario E."/>
            <person name="Nardozza S."/>
            <person name="Fraser L."/>
            <person name="Peng Y."/>
            <person name="Gunaseelan K."/>
            <person name="Simpson R."/>
            <person name="Tahir J."/>
            <person name="Deroles S."/>
            <person name="Templeton K."/>
            <person name="Luo Z."/>
            <person name="Davy M."/>
            <person name="Cheng C."/>
            <person name="Mcneilage M."/>
            <person name="Scaglione D."/>
            <person name="Liu Y."/>
            <person name="Zhang Q."/>
            <person name="Datson P."/>
            <person name="De Silva N."/>
            <person name="Gardiner S."/>
            <person name="Bassett H."/>
            <person name="Chagne D."/>
            <person name="Mccallum J."/>
            <person name="Dzierzon H."/>
            <person name="Deng C."/>
            <person name="Wang Y.-Y."/>
            <person name="Barron N."/>
            <person name="Manako K."/>
            <person name="Bowen J."/>
            <person name="Foster T."/>
            <person name="Erridge Z."/>
            <person name="Tiffin H."/>
            <person name="Waite C."/>
            <person name="Davies K."/>
            <person name="Grierson E."/>
            <person name="Laing W."/>
            <person name="Kirk R."/>
            <person name="Chen X."/>
            <person name="Wood M."/>
            <person name="Montefiori M."/>
            <person name="Brummell D."/>
            <person name="Schwinn K."/>
            <person name="Catanach A."/>
            <person name="Fullerton C."/>
            <person name="Li D."/>
            <person name="Meiyalaghan S."/>
            <person name="Nieuwenhuizen N."/>
            <person name="Read N."/>
            <person name="Prakash R."/>
            <person name="Hunter D."/>
            <person name="Zhang H."/>
            <person name="Mckenzie M."/>
            <person name="Knabel M."/>
            <person name="Harris A."/>
            <person name="Allan A."/>
            <person name="Chen A."/>
            <person name="Janssen B."/>
            <person name="Plunkett B."/>
            <person name="Dwamena C."/>
            <person name="Voogd C."/>
            <person name="Leif D."/>
            <person name="Lafferty D."/>
            <person name="Souleyre E."/>
            <person name="Varkonyi-Gasic E."/>
            <person name="Gambi F."/>
            <person name="Hanley J."/>
            <person name="Yao J.-L."/>
            <person name="Cheung J."/>
            <person name="David K."/>
            <person name="Warren B."/>
            <person name="Marsh K."/>
            <person name="Snowden K."/>
            <person name="Lin-Wang K."/>
            <person name="Brian L."/>
            <person name="Martinez-Sanchez M."/>
            <person name="Wang M."/>
            <person name="Ileperuma N."/>
            <person name="Macnee N."/>
            <person name="Campin R."/>
            <person name="Mcatee P."/>
            <person name="Drummond R."/>
            <person name="Espley R."/>
            <person name="Ireland H."/>
            <person name="Wu R."/>
            <person name="Atkinson R."/>
            <person name="Karunairetnam S."/>
            <person name="Bulley S."/>
            <person name="Chunkath S."/>
            <person name="Hanley Z."/>
            <person name="Storey R."/>
            <person name="Thrimawithana A."/>
            <person name="Thomson S."/>
            <person name="David C."/>
            <person name="Testolin R."/>
        </authorList>
    </citation>
    <scope>NUCLEOTIDE SEQUENCE [LARGE SCALE GENOMIC DNA]</scope>
    <source>
        <strain evidence="3">cv. Red5</strain>
        <tissue evidence="2">Young leaf</tissue>
    </source>
</reference>
<feature type="non-terminal residue" evidence="2">
    <location>
        <position position="1"/>
    </location>
</feature>
<dbReference type="OrthoDB" id="1742531at2759"/>
<keyword evidence="3" id="KW-1185">Reference proteome</keyword>
<reference evidence="3" key="2">
    <citation type="journal article" date="2018" name="BMC Genomics">
        <title>A manually annotated Actinidia chinensis var. chinensis (kiwifruit) genome highlights the challenges associated with draft genomes and gene prediction in plants.</title>
        <authorList>
            <person name="Pilkington S.M."/>
            <person name="Crowhurst R."/>
            <person name="Hilario E."/>
            <person name="Nardozza S."/>
            <person name="Fraser L."/>
            <person name="Peng Y."/>
            <person name="Gunaseelan K."/>
            <person name="Simpson R."/>
            <person name="Tahir J."/>
            <person name="Deroles S.C."/>
            <person name="Templeton K."/>
            <person name="Luo Z."/>
            <person name="Davy M."/>
            <person name="Cheng C."/>
            <person name="McNeilage M."/>
            <person name="Scaglione D."/>
            <person name="Liu Y."/>
            <person name="Zhang Q."/>
            <person name="Datson P."/>
            <person name="De Silva N."/>
            <person name="Gardiner S.E."/>
            <person name="Bassett H."/>
            <person name="Chagne D."/>
            <person name="McCallum J."/>
            <person name="Dzierzon H."/>
            <person name="Deng C."/>
            <person name="Wang Y.Y."/>
            <person name="Barron L."/>
            <person name="Manako K."/>
            <person name="Bowen J."/>
            <person name="Foster T.M."/>
            <person name="Erridge Z.A."/>
            <person name="Tiffin H."/>
            <person name="Waite C.N."/>
            <person name="Davies K.M."/>
            <person name="Grierson E.P."/>
            <person name="Laing W.A."/>
            <person name="Kirk R."/>
            <person name="Chen X."/>
            <person name="Wood M."/>
            <person name="Montefiori M."/>
            <person name="Brummell D.A."/>
            <person name="Schwinn K.E."/>
            <person name="Catanach A."/>
            <person name="Fullerton C."/>
            <person name="Li D."/>
            <person name="Meiyalaghan S."/>
            <person name="Nieuwenhuizen N."/>
            <person name="Read N."/>
            <person name="Prakash R."/>
            <person name="Hunter D."/>
            <person name="Zhang H."/>
            <person name="McKenzie M."/>
            <person name="Knabel M."/>
            <person name="Harris A."/>
            <person name="Allan A.C."/>
            <person name="Gleave A."/>
            <person name="Chen A."/>
            <person name="Janssen B.J."/>
            <person name="Plunkett B."/>
            <person name="Ampomah-Dwamena C."/>
            <person name="Voogd C."/>
            <person name="Leif D."/>
            <person name="Lafferty D."/>
            <person name="Souleyre E.J.F."/>
            <person name="Varkonyi-Gasic E."/>
            <person name="Gambi F."/>
            <person name="Hanley J."/>
            <person name="Yao J.L."/>
            <person name="Cheung J."/>
            <person name="David K.M."/>
            <person name="Warren B."/>
            <person name="Marsh K."/>
            <person name="Snowden K.C."/>
            <person name="Lin-Wang K."/>
            <person name="Brian L."/>
            <person name="Martinez-Sanchez M."/>
            <person name="Wang M."/>
            <person name="Ileperuma N."/>
            <person name="Macnee N."/>
            <person name="Campin R."/>
            <person name="McAtee P."/>
            <person name="Drummond R.S.M."/>
            <person name="Espley R.V."/>
            <person name="Ireland H.S."/>
            <person name="Wu R."/>
            <person name="Atkinson R.G."/>
            <person name="Karunairetnam S."/>
            <person name="Bulley S."/>
            <person name="Chunkath S."/>
            <person name="Hanley Z."/>
            <person name="Storey R."/>
            <person name="Thrimawithana A.H."/>
            <person name="Thomson S."/>
            <person name="David C."/>
            <person name="Testolin R."/>
            <person name="Huang H."/>
            <person name="Hellens R.P."/>
            <person name="Schaffer R.J."/>
        </authorList>
    </citation>
    <scope>NUCLEOTIDE SEQUENCE [LARGE SCALE GENOMIC DNA]</scope>
    <source>
        <strain evidence="3">cv. Red5</strain>
    </source>
</reference>
<accession>A0A2R6QP06</accession>
<feature type="compositionally biased region" description="Basic residues" evidence="1">
    <location>
        <begin position="266"/>
        <end position="279"/>
    </location>
</feature>